<comment type="similarity">
    <text evidence="2 8">Belongs to the class-I pyridine nucleotide-disulfide oxidoreductase family.</text>
</comment>
<dbReference type="PRINTS" id="PR00368">
    <property type="entry name" value="FADPNR"/>
</dbReference>
<evidence type="ECO:0000256" key="6">
    <source>
        <dbReference type="ARBA" id="ARBA00023157"/>
    </source>
</evidence>
<feature type="domain" description="INO80 complex subunit B-like conserved region" evidence="10">
    <location>
        <begin position="524"/>
        <end position="606"/>
    </location>
</feature>
<evidence type="ECO:0000256" key="9">
    <source>
        <dbReference type="SAM" id="MobiDB-lite"/>
    </source>
</evidence>
<dbReference type="InterPro" id="IPR007529">
    <property type="entry name" value="Znf_HIT"/>
</dbReference>
<evidence type="ECO:0000259" key="10">
    <source>
        <dbReference type="SMART" id="SM01406"/>
    </source>
</evidence>
<dbReference type="GO" id="GO:0016668">
    <property type="term" value="F:oxidoreductase activity, acting on a sulfur group of donors, NAD(P) as acceptor"/>
    <property type="evidence" value="ECO:0007669"/>
    <property type="project" value="InterPro"/>
</dbReference>
<dbReference type="SMART" id="SM01406">
    <property type="entry name" value="PAPA-1"/>
    <property type="match status" value="1"/>
</dbReference>
<dbReference type="OrthoDB" id="2021186at2759"/>
<feature type="region of interest" description="Disordered" evidence="9">
    <location>
        <begin position="129"/>
        <end position="159"/>
    </location>
</feature>
<dbReference type="InterPro" id="IPR004099">
    <property type="entry name" value="Pyr_nucl-diS_OxRdtase_dimer"/>
</dbReference>
<evidence type="ECO:0000256" key="8">
    <source>
        <dbReference type="RuleBase" id="RU003691"/>
    </source>
</evidence>
<dbReference type="Proteomes" id="UP001055439">
    <property type="component" value="Chromosome 3"/>
</dbReference>
<dbReference type="GO" id="GO:0031011">
    <property type="term" value="C:Ino80 complex"/>
    <property type="evidence" value="ECO:0007669"/>
    <property type="project" value="InterPro"/>
</dbReference>
<dbReference type="PANTHER" id="PTHR21561:SF25">
    <property type="entry name" value="OS03G0811500 PROTEIN"/>
    <property type="match status" value="1"/>
</dbReference>
<dbReference type="Pfam" id="PF07992">
    <property type="entry name" value="Pyr_redox_2"/>
    <property type="match status" value="1"/>
</dbReference>
<dbReference type="CDD" id="cd23021">
    <property type="entry name" value="zf-HIT_IN80B"/>
    <property type="match status" value="1"/>
</dbReference>
<dbReference type="SUPFAM" id="SSF51905">
    <property type="entry name" value="FAD/NAD(P)-binding domain"/>
    <property type="match status" value="2"/>
</dbReference>
<name>A0A9E7JSM6_9LILI</name>
<evidence type="ECO:0000256" key="4">
    <source>
        <dbReference type="ARBA" id="ARBA00022827"/>
    </source>
</evidence>
<dbReference type="InterPro" id="IPR006880">
    <property type="entry name" value="INO80B_C"/>
</dbReference>
<dbReference type="EMBL" id="CP097505">
    <property type="protein sequence ID" value="URD92717.1"/>
    <property type="molecule type" value="Genomic_DNA"/>
</dbReference>
<sequence>MEEITHHYRRSGNQTDPPGRTGPNRGGAPLSFSPVDAYPTLVICLVILDSATPAFTSAAPKIPVSPLSSSRPSVSVSLLVGIFLMEGLGGLGFGGSNTVTKKPRSATLRRPRLEAQLVSESYDNLRRLSSVDDGCSESSTRRKEYYLNNPPPKSSSVNIASSKKIKQSDKMFGGVDGMHYGSSLGGHRFDSKHRGEGVLARAKWRSTDKVKEDTEERSKSLDANVGKSDMSYNLHQPEGVSNVMAENKLRKVKLKVGGVTHTIIETDDGGSSSAKHPRSLDASHHRLKLIDPSYSDGQSLPERGNGSQGDQRKESSGSSISHGMKEDSMGAVAEESLVGKHVNKFHMSASFEPTRKSKRVPKRRMFDNEEEDDEIRYLEKVKTSKASAIDSVEIEDNSENIVKKRKISKLPSNRNTVNEMDEDYVFSRSSKENTRNLRPGGKEDDDTDYVEEEEPGSDGEPEIKRRKQKESSGLQADIKTEPLTTRQRALQSGKGGNGESFIEFPNGLPPAPFRKQREKLSEVEIQAKRAEAAQRRKMQVEKQARESEAEAIRKILGQGSDKKKEEKKQKELEEKAKLLKSQPLSPSTIRWVRGPFGTVVTFADDVGLPSIFDSKRCSYPLPREKCAAPSCTNAYRYRDSKTKLPLCSLQCYRASSRKMCCHHFVHLMFIASIIGPSGYRQITLIFIASRSHHVVESRFDLSTWITNNNNDDNGLKTAIIEGDIVGGTCVNRGCVPSKALLAVSGRMRELQDEHHLKALGLQGSQRVKYGKVGFPDAEVTARNIIIATGSVPFVPNGIEVDGKTVFTSDHALKLEWVPDWIAIVGSGYIGLEFSDVYTALGSEITPAKDGKPVLIELIDAKTKELKDTLEVDAALIATGRAPFTKGLGLENINVTTVCGFVPVDEHMQVMDADGNLPQAREKSEKDGFEIRVAKTSFKANTKALAENEGEGLAKLIYRPDTGEILGVHILGLHAADLIHEASNAIALGTRIQDIRFAVHAHPTLSEVLDELFKSAKVNLGASPSVSEPVAV</sequence>
<feature type="compositionally biased region" description="Acidic residues" evidence="9">
    <location>
        <begin position="443"/>
        <end position="460"/>
    </location>
</feature>
<dbReference type="InterPro" id="IPR016156">
    <property type="entry name" value="FAD/NAD-linked_Rdtase_dimer_sf"/>
</dbReference>
<dbReference type="InterPro" id="IPR023753">
    <property type="entry name" value="FAD/NAD-binding_dom"/>
</dbReference>
<evidence type="ECO:0000256" key="3">
    <source>
        <dbReference type="ARBA" id="ARBA00022630"/>
    </source>
</evidence>
<dbReference type="SUPFAM" id="SSF55424">
    <property type="entry name" value="FAD/NAD-linked reductases, dimerisation (C-terminal) domain"/>
    <property type="match status" value="1"/>
</dbReference>
<dbReference type="PROSITE" id="PS00076">
    <property type="entry name" value="PYRIDINE_REDOX_1"/>
    <property type="match status" value="1"/>
</dbReference>
<feature type="region of interest" description="Disordered" evidence="9">
    <location>
        <begin position="205"/>
        <end position="234"/>
    </location>
</feature>
<keyword evidence="3 8" id="KW-0285">Flavoprotein</keyword>
<feature type="region of interest" description="Disordered" evidence="9">
    <location>
        <begin position="291"/>
        <end position="328"/>
    </location>
</feature>
<feature type="region of interest" description="Disordered" evidence="9">
    <location>
        <begin position="407"/>
        <end position="520"/>
    </location>
</feature>
<evidence type="ECO:0000313" key="11">
    <source>
        <dbReference type="EMBL" id="URD92717.1"/>
    </source>
</evidence>
<dbReference type="Gene3D" id="3.50.50.60">
    <property type="entry name" value="FAD/NAD(P)-binding domain"/>
    <property type="match status" value="4"/>
</dbReference>
<comment type="cofactor">
    <cofactor evidence="1">
        <name>FAD</name>
        <dbReference type="ChEBI" id="CHEBI:57692"/>
    </cofactor>
</comment>
<protein>
    <submittedName>
        <fullName evidence="11">PAPA-1-like conserved region</fullName>
    </submittedName>
</protein>
<dbReference type="Pfam" id="PF02852">
    <property type="entry name" value="Pyr_redox_dim"/>
    <property type="match status" value="1"/>
</dbReference>
<keyword evidence="7 8" id="KW-0676">Redox-active center</keyword>
<dbReference type="Pfam" id="PF04438">
    <property type="entry name" value="zf-HIT"/>
    <property type="match status" value="1"/>
</dbReference>
<reference evidence="11" key="1">
    <citation type="submission" date="2022-05" db="EMBL/GenBank/DDBJ databases">
        <title>The Musa troglodytarum L. genome provides insights into the mechanism of non-climacteric behaviour and enrichment of carotenoids.</title>
        <authorList>
            <person name="Wang J."/>
        </authorList>
    </citation>
    <scope>NUCLEOTIDE SEQUENCE</scope>
    <source>
        <tissue evidence="11">Leaf</tissue>
    </source>
</reference>
<evidence type="ECO:0000256" key="7">
    <source>
        <dbReference type="ARBA" id="ARBA00023284"/>
    </source>
</evidence>
<dbReference type="AlphaFoldDB" id="A0A9E7JSM6"/>
<evidence type="ECO:0000313" key="12">
    <source>
        <dbReference type="Proteomes" id="UP001055439"/>
    </source>
</evidence>
<organism evidence="11 12">
    <name type="scientific">Musa troglodytarum</name>
    <name type="common">fe'i banana</name>
    <dbReference type="NCBI Taxonomy" id="320322"/>
    <lineage>
        <taxon>Eukaryota</taxon>
        <taxon>Viridiplantae</taxon>
        <taxon>Streptophyta</taxon>
        <taxon>Embryophyta</taxon>
        <taxon>Tracheophyta</taxon>
        <taxon>Spermatophyta</taxon>
        <taxon>Magnoliopsida</taxon>
        <taxon>Liliopsida</taxon>
        <taxon>Zingiberales</taxon>
        <taxon>Musaceae</taxon>
        <taxon>Musa</taxon>
    </lineage>
</organism>
<dbReference type="InterPro" id="IPR012999">
    <property type="entry name" value="Pyr_OxRdtase_I_AS"/>
</dbReference>
<dbReference type="InterPro" id="IPR036188">
    <property type="entry name" value="FAD/NAD-bd_sf"/>
</dbReference>
<keyword evidence="6" id="KW-1015">Disulfide bond</keyword>
<gene>
    <name evidence="11" type="ORF">MUK42_01234</name>
</gene>
<dbReference type="InterPro" id="IPR029523">
    <property type="entry name" value="INO80B/Ies2"/>
</dbReference>
<keyword evidence="5 8" id="KW-0560">Oxidoreductase</keyword>
<feature type="region of interest" description="Disordered" evidence="9">
    <location>
        <begin position="1"/>
        <end position="30"/>
    </location>
</feature>
<dbReference type="PANTHER" id="PTHR21561">
    <property type="entry name" value="INO80 COMPLEX SUBUNIT B"/>
    <property type="match status" value="1"/>
</dbReference>
<evidence type="ECO:0000256" key="5">
    <source>
        <dbReference type="ARBA" id="ARBA00023002"/>
    </source>
</evidence>
<proteinExistence type="inferred from homology"/>
<keyword evidence="4 8" id="KW-0274">FAD</keyword>
<evidence type="ECO:0000256" key="2">
    <source>
        <dbReference type="ARBA" id="ARBA00007532"/>
    </source>
</evidence>
<dbReference type="FunFam" id="3.30.390.30:FF:000001">
    <property type="entry name" value="Dihydrolipoyl dehydrogenase"/>
    <property type="match status" value="1"/>
</dbReference>
<dbReference type="GO" id="GO:0006338">
    <property type="term" value="P:chromatin remodeling"/>
    <property type="evidence" value="ECO:0007669"/>
    <property type="project" value="InterPro"/>
</dbReference>
<dbReference type="Gene3D" id="3.30.390.30">
    <property type="match status" value="1"/>
</dbReference>
<dbReference type="Pfam" id="PF04795">
    <property type="entry name" value="PAPA-1"/>
    <property type="match status" value="1"/>
</dbReference>
<feature type="compositionally biased region" description="Basic and acidic residues" evidence="9">
    <location>
        <begin position="205"/>
        <end position="220"/>
    </location>
</feature>
<accession>A0A9E7JSM6</accession>
<keyword evidence="12" id="KW-1185">Reference proteome</keyword>
<evidence type="ECO:0000256" key="1">
    <source>
        <dbReference type="ARBA" id="ARBA00001974"/>
    </source>
</evidence>